<name>A0ABQ7B1T9_BRACR</name>
<accession>A0ABQ7B1T9</accession>
<evidence type="ECO:0000256" key="1">
    <source>
        <dbReference type="SAM" id="MobiDB-lite"/>
    </source>
</evidence>
<organism evidence="2 3">
    <name type="scientific">Brassica cretica</name>
    <name type="common">Mustard</name>
    <dbReference type="NCBI Taxonomy" id="69181"/>
    <lineage>
        <taxon>Eukaryota</taxon>
        <taxon>Viridiplantae</taxon>
        <taxon>Streptophyta</taxon>
        <taxon>Embryophyta</taxon>
        <taxon>Tracheophyta</taxon>
        <taxon>Spermatophyta</taxon>
        <taxon>Magnoliopsida</taxon>
        <taxon>eudicotyledons</taxon>
        <taxon>Gunneridae</taxon>
        <taxon>Pentapetalae</taxon>
        <taxon>rosids</taxon>
        <taxon>malvids</taxon>
        <taxon>Brassicales</taxon>
        <taxon>Brassicaceae</taxon>
        <taxon>Brassiceae</taxon>
        <taxon>Brassica</taxon>
    </lineage>
</organism>
<sequence>MGHVSRSGIITLLQRPVTCRRNLYRTSTGNQPEQEGGRRVPDNNNSKGSAQRVTKHGSPQRLREIYAGDPLRR</sequence>
<proteinExistence type="predicted"/>
<feature type="compositionally biased region" description="Polar residues" evidence="1">
    <location>
        <begin position="42"/>
        <end position="52"/>
    </location>
</feature>
<reference evidence="2 3" key="1">
    <citation type="journal article" date="2020" name="BMC Genomics">
        <title>Intraspecific diversification of the crop wild relative Brassica cretica Lam. using demographic model selection.</title>
        <authorList>
            <person name="Kioukis A."/>
            <person name="Michalopoulou V.A."/>
            <person name="Briers L."/>
            <person name="Pirintsos S."/>
            <person name="Studholme D.J."/>
            <person name="Pavlidis P."/>
            <person name="Sarris P.F."/>
        </authorList>
    </citation>
    <scope>NUCLEOTIDE SEQUENCE [LARGE SCALE GENOMIC DNA]</scope>
    <source>
        <strain evidence="3">cv. PFS-1207/04</strain>
    </source>
</reference>
<evidence type="ECO:0000313" key="2">
    <source>
        <dbReference type="EMBL" id="KAF3520267.1"/>
    </source>
</evidence>
<keyword evidence="3" id="KW-1185">Reference proteome</keyword>
<feature type="compositionally biased region" description="Polar residues" evidence="1">
    <location>
        <begin position="24"/>
        <end position="33"/>
    </location>
</feature>
<gene>
    <name evidence="2" type="ORF">DY000_02064232</name>
</gene>
<feature type="compositionally biased region" description="Basic and acidic residues" evidence="1">
    <location>
        <begin position="61"/>
        <end position="73"/>
    </location>
</feature>
<evidence type="ECO:0000313" key="3">
    <source>
        <dbReference type="Proteomes" id="UP000266723"/>
    </source>
</evidence>
<dbReference type="Proteomes" id="UP000266723">
    <property type="component" value="Unassembled WGS sequence"/>
</dbReference>
<feature type="region of interest" description="Disordered" evidence="1">
    <location>
        <begin position="23"/>
        <end position="73"/>
    </location>
</feature>
<protein>
    <submittedName>
        <fullName evidence="2">Uncharacterized protein</fullName>
    </submittedName>
</protein>
<dbReference type="EMBL" id="QGKV02001556">
    <property type="protein sequence ID" value="KAF3520267.1"/>
    <property type="molecule type" value="Genomic_DNA"/>
</dbReference>
<comment type="caution">
    <text evidence="2">The sequence shown here is derived from an EMBL/GenBank/DDBJ whole genome shotgun (WGS) entry which is preliminary data.</text>
</comment>